<evidence type="ECO:0000313" key="3">
    <source>
        <dbReference type="Proteomes" id="UP000295134"/>
    </source>
</evidence>
<reference evidence="2" key="2">
    <citation type="submission" date="2023-04" db="EMBL/GenBank/DDBJ databases">
        <title>Genome dynamics across the evolutionary transition to endosymbiosis.</title>
        <authorList>
            <person name="Siozios S."/>
            <person name="Nadal-Jimenez P."/>
            <person name="Azagi T."/>
            <person name="Sprong H."/>
            <person name="Frost C.L."/>
            <person name="Parratt S.R."/>
            <person name="Taylor G."/>
            <person name="Brettell L."/>
            <person name="Lew K.C."/>
            <person name="Croft L."/>
            <person name="King K.C."/>
            <person name="Brockhurst M.A."/>
            <person name="Hypsa V."/>
            <person name="Novakova E."/>
            <person name="Darby A.C."/>
            <person name="Hurst G.D.D."/>
        </authorList>
    </citation>
    <scope>NUCLEOTIDE SEQUENCE</scope>
    <source>
        <strain evidence="2">ANv_CAN</strain>
    </source>
</reference>
<proteinExistence type="predicted"/>
<dbReference type="RefSeq" id="WP_034249380.1">
    <property type="nucleotide sequence ID" value="NZ_CP038613.1"/>
</dbReference>
<dbReference type="SUPFAM" id="SSF48452">
    <property type="entry name" value="TPR-like"/>
    <property type="match status" value="1"/>
</dbReference>
<accession>A0A4P7KWT4</accession>
<gene>
    <name evidence="1" type="primary">yscY</name>
    <name evidence="1" type="ORF">ArsFIN_30970</name>
    <name evidence="2" type="ORF">QE258_14355</name>
</gene>
<dbReference type="Proteomes" id="UP001177592">
    <property type="component" value="Chromosome"/>
</dbReference>
<dbReference type="InterPro" id="IPR011990">
    <property type="entry name" value="TPR-like_helical_dom_sf"/>
</dbReference>
<dbReference type="GeneID" id="96878078"/>
<protein>
    <submittedName>
        <fullName evidence="1">Chaperone protein YscY</fullName>
    </submittedName>
    <submittedName>
        <fullName evidence="2">Type III secretion protein</fullName>
    </submittedName>
</protein>
<evidence type="ECO:0000313" key="2">
    <source>
        <dbReference type="EMBL" id="WGM04769.1"/>
    </source>
</evidence>
<evidence type="ECO:0000313" key="4">
    <source>
        <dbReference type="Proteomes" id="UP001177592"/>
    </source>
</evidence>
<dbReference type="EMBL" id="CP123523">
    <property type="protein sequence ID" value="WGM04769.1"/>
    <property type="molecule type" value="Genomic_DNA"/>
</dbReference>
<reference evidence="1 3" key="1">
    <citation type="submission" date="2019-03" db="EMBL/GenBank/DDBJ databases">
        <title>Long-read sequencing reveals hyperdense prophage content in a complex bacterial symbiont genome.</title>
        <authorList>
            <person name="Frost C.L."/>
            <person name="Siozios S."/>
            <person name="Nadal-Jimenez P."/>
            <person name="Brockhurst M.A."/>
            <person name="King K.C."/>
            <person name="Darby A.C."/>
            <person name="Hurst G.D.D."/>
        </authorList>
    </citation>
    <scope>NUCLEOTIDE SEQUENCE [LARGE SCALE GENOMIC DNA]</scope>
    <source>
        <strain evidence="1 3">FIN</strain>
    </source>
</reference>
<keyword evidence="4" id="KW-1185">Reference proteome</keyword>
<dbReference type="AlphaFoldDB" id="A0A4P7KWT4"/>
<dbReference type="EMBL" id="CP038613">
    <property type="protein sequence ID" value="QBY44511.1"/>
    <property type="molecule type" value="Genomic_DNA"/>
</dbReference>
<dbReference type="Proteomes" id="UP000295134">
    <property type="component" value="Chromosome"/>
</dbReference>
<evidence type="ECO:0000313" key="1">
    <source>
        <dbReference type="EMBL" id="QBY44511.1"/>
    </source>
</evidence>
<dbReference type="Gene3D" id="1.25.40.10">
    <property type="entry name" value="Tetratricopeptide repeat domain"/>
    <property type="match status" value="1"/>
</dbReference>
<organism evidence="1 3">
    <name type="scientific">Arsenophonus nasoniae</name>
    <name type="common">son-killer infecting Nasonia vitripennis</name>
    <dbReference type="NCBI Taxonomy" id="638"/>
    <lineage>
        <taxon>Bacteria</taxon>
        <taxon>Pseudomonadati</taxon>
        <taxon>Pseudomonadota</taxon>
        <taxon>Gammaproteobacteria</taxon>
        <taxon>Enterobacterales</taxon>
        <taxon>Morganellaceae</taxon>
        <taxon>Arsenophonus</taxon>
    </lineage>
</organism>
<name>A0A4P7KWT4_9GAMM</name>
<sequence length="108" mass="12592">MILDPITQNALLLQGWLALQYGQLTRSQILLEALLKMAPDDYQARKMLIVELLKLDLPEQVLTHCVKLKNANINEAELWLCESQAYLMMEQQEKAQQAYQNYLLWKSN</sequence>
<dbReference type="KEGG" id="ans:ArsFIN_30970"/>